<dbReference type="VEuPathDB" id="FungiDB:TAPDE_004198"/>
<organism evidence="4 5">
    <name type="scientific">Taphrina deformans (strain PYCC 5710 / ATCC 11124 / CBS 356.35 / IMI 108563 / JCM 9778 / NBRC 8474)</name>
    <name type="common">Peach leaf curl fungus</name>
    <name type="synonym">Lalaria deformans</name>
    <dbReference type="NCBI Taxonomy" id="1097556"/>
    <lineage>
        <taxon>Eukaryota</taxon>
        <taxon>Fungi</taxon>
        <taxon>Dikarya</taxon>
        <taxon>Ascomycota</taxon>
        <taxon>Taphrinomycotina</taxon>
        <taxon>Taphrinomycetes</taxon>
        <taxon>Taphrinales</taxon>
        <taxon>Taphrinaceae</taxon>
        <taxon>Taphrina</taxon>
    </lineage>
</organism>
<comment type="caution">
    <text evidence="4">The sequence shown here is derived from an EMBL/GenBank/DDBJ whole genome shotgun (WGS) entry which is preliminary data.</text>
</comment>
<keyword evidence="1" id="KW-0732">Signal</keyword>
<evidence type="ECO:0000313" key="4">
    <source>
        <dbReference type="EMBL" id="CCG83871.1"/>
    </source>
</evidence>
<dbReference type="OrthoDB" id="289247at2759"/>
<dbReference type="eggNOG" id="ENOG502QRFY">
    <property type="taxonomic scope" value="Eukaryota"/>
</dbReference>
<sequence length="166" mass="19771">MKNEHHLTMFDDDAFFRIHDLDRTGFWTKDDVTSIYGVKNNKEQDAFKETDIPPAKVQEIENTIMNLIDKDRSGQISRDEWIQFKANGGELPDFGFEGHHEDEETEFDIHHVEIYHSDPDDDDESKWNHPEDIEHFRKHDEKYHGKENTNPLRNIPVSFRKVQLKH</sequence>
<dbReference type="InterPro" id="IPR040250">
    <property type="entry name" value="Nucleobindin"/>
</dbReference>
<dbReference type="GO" id="GO:0005793">
    <property type="term" value="C:endoplasmic reticulum-Golgi intermediate compartment"/>
    <property type="evidence" value="ECO:0007669"/>
    <property type="project" value="TreeGrafter"/>
</dbReference>
<evidence type="ECO:0000256" key="2">
    <source>
        <dbReference type="ARBA" id="ARBA00022837"/>
    </source>
</evidence>
<accession>R4XDB4</accession>
<name>R4XDB4_TAPDE</name>
<evidence type="ECO:0000313" key="5">
    <source>
        <dbReference type="Proteomes" id="UP000013776"/>
    </source>
</evidence>
<dbReference type="EMBL" id="CAHR02000185">
    <property type="protein sequence ID" value="CCG83871.1"/>
    <property type="molecule type" value="Genomic_DNA"/>
</dbReference>
<dbReference type="InterPro" id="IPR011992">
    <property type="entry name" value="EF-hand-dom_pair"/>
</dbReference>
<dbReference type="InterPro" id="IPR018247">
    <property type="entry name" value="EF_Hand_1_Ca_BS"/>
</dbReference>
<dbReference type="Gene3D" id="1.10.238.10">
    <property type="entry name" value="EF-hand"/>
    <property type="match status" value="1"/>
</dbReference>
<evidence type="ECO:0000259" key="3">
    <source>
        <dbReference type="PROSITE" id="PS50222"/>
    </source>
</evidence>
<dbReference type="PROSITE" id="PS50222">
    <property type="entry name" value="EF_HAND_2"/>
    <property type="match status" value="1"/>
</dbReference>
<dbReference type="InterPro" id="IPR002048">
    <property type="entry name" value="EF_hand_dom"/>
</dbReference>
<evidence type="ECO:0000256" key="1">
    <source>
        <dbReference type="ARBA" id="ARBA00022729"/>
    </source>
</evidence>
<dbReference type="PANTHER" id="PTHR19237:SF20">
    <property type="entry name" value="NUCLEOBINDIN 1"/>
    <property type="match status" value="1"/>
</dbReference>
<dbReference type="SUPFAM" id="SSF47473">
    <property type="entry name" value="EF-hand"/>
    <property type="match status" value="1"/>
</dbReference>
<feature type="domain" description="EF-hand" evidence="3">
    <location>
        <begin position="56"/>
        <end position="91"/>
    </location>
</feature>
<dbReference type="Proteomes" id="UP000013776">
    <property type="component" value="Unassembled WGS sequence"/>
</dbReference>
<dbReference type="AlphaFoldDB" id="R4XDB4"/>
<keyword evidence="2" id="KW-0106">Calcium</keyword>
<reference evidence="4 5" key="1">
    <citation type="journal article" date="2013" name="MBio">
        <title>Genome sequencing of the plant pathogen Taphrina deformans, the causal agent of peach leaf curl.</title>
        <authorList>
            <person name="Cisse O.H."/>
            <person name="Almeida J.M.G.C.F."/>
            <person name="Fonseca A."/>
            <person name="Kumar A.A."/>
            <person name="Salojaervi J."/>
            <person name="Overmyer K."/>
            <person name="Hauser P.M."/>
            <person name="Pagni M."/>
        </authorList>
    </citation>
    <scope>NUCLEOTIDE SEQUENCE [LARGE SCALE GENOMIC DNA]</scope>
    <source>
        <strain evidence="5">PYCC 5710 / ATCC 11124 / CBS 356.35 / IMI 108563 / JCM 9778 / NBRC 8474</strain>
    </source>
</reference>
<gene>
    <name evidence="4" type="ORF">TAPDE_004198</name>
</gene>
<protein>
    <recommendedName>
        <fullName evidence="3">EF-hand domain-containing protein</fullName>
    </recommendedName>
</protein>
<dbReference type="GO" id="GO:0005509">
    <property type="term" value="F:calcium ion binding"/>
    <property type="evidence" value="ECO:0007669"/>
    <property type="project" value="InterPro"/>
</dbReference>
<dbReference type="PROSITE" id="PS00018">
    <property type="entry name" value="EF_HAND_1"/>
    <property type="match status" value="1"/>
</dbReference>
<keyword evidence="5" id="KW-1185">Reference proteome</keyword>
<dbReference type="PANTHER" id="PTHR19237">
    <property type="entry name" value="NUCLEOBINDIN"/>
    <property type="match status" value="1"/>
</dbReference>
<proteinExistence type="predicted"/>
<dbReference type="STRING" id="1097556.R4XDB4"/>